<dbReference type="SUPFAM" id="SSF52402">
    <property type="entry name" value="Adenine nucleotide alpha hydrolases-like"/>
    <property type="match status" value="2"/>
</dbReference>
<proteinExistence type="inferred from homology"/>
<dbReference type="PANTHER" id="PTHR46268">
    <property type="entry name" value="STRESS RESPONSE PROTEIN NHAX"/>
    <property type="match status" value="1"/>
</dbReference>
<dbReference type="InterPro" id="IPR014729">
    <property type="entry name" value="Rossmann-like_a/b/a_fold"/>
</dbReference>
<name>A0A1H6S0B0_9FLAO</name>
<accession>A0A1H6S0B0</accession>
<evidence type="ECO:0000313" key="4">
    <source>
        <dbReference type="Proteomes" id="UP000183077"/>
    </source>
</evidence>
<feature type="domain" description="UspA" evidence="2">
    <location>
        <begin position="9"/>
        <end position="154"/>
    </location>
</feature>
<dbReference type="PANTHER" id="PTHR46268:SF6">
    <property type="entry name" value="UNIVERSAL STRESS PROTEIN UP12"/>
    <property type="match status" value="1"/>
</dbReference>
<protein>
    <submittedName>
        <fullName evidence="3">Nucleotide-binding universal stress protein, UspA family</fullName>
    </submittedName>
</protein>
<dbReference type="Proteomes" id="UP000183077">
    <property type="component" value="Unassembled WGS sequence"/>
</dbReference>
<dbReference type="Pfam" id="PF00582">
    <property type="entry name" value="Usp"/>
    <property type="match status" value="1"/>
</dbReference>
<evidence type="ECO:0000313" key="3">
    <source>
        <dbReference type="EMBL" id="SEI61349.1"/>
    </source>
</evidence>
<dbReference type="InterPro" id="IPR006015">
    <property type="entry name" value="Universal_stress_UspA"/>
</dbReference>
<dbReference type="AlphaFoldDB" id="A0A1H6S0B0"/>
<dbReference type="CDD" id="cd00293">
    <property type="entry name" value="USP-like"/>
    <property type="match status" value="1"/>
</dbReference>
<sequence>MQDESTYIMKKILFPTDYSETANNAFKYALQLADYRDAELYVLHVYDPPVISGGISPHLVENVLKKTSFEKLEQLHANSPALIEMRKELNLEHVEVLFKVKEGLLIPEILHAIEENEIDFLVMGTDGASSSFQKKLLGSNTVNTISRVDIPVMSIPREAHFKQLENIIFTSRFELEEESTLDDIIKGAEANNAHVKVVHVKSKGCTSCEEVYNKWKEKYKDSPVSFHLFNAENIEKTLLDFIEHEKVDTVATIKRNKSFIENILSKSITQHLAKHLKVPFFVYKSKK</sequence>
<comment type="similarity">
    <text evidence="1">Belongs to the universal stress protein A family.</text>
</comment>
<dbReference type="PRINTS" id="PR01438">
    <property type="entry name" value="UNVRSLSTRESS"/>
</dbReference>
<dbReference type="InterPro" id="IPR006016">
    <property type="entry name" value="UspA"/>
</dbReference>
<dbReference type="EMBL" id="FNYS01000002">
    <property type="protein sequence ID" value="SEI61349.1"/>
    <property type="molecule type" value="Genomic_DNA"/>
</dbReference>
<evidence type="ECO:0000259" key="2">
    <source>
        <dbReference type="Pfam" id="PF00582"/>
    </source>
</evidence>
<reference evidence="3 4" key="1">
    <citation type="submission" date="2016-10" db="EMBL/GenBank/DDBJ databases">
        <authorList>
            <person name="de Groot N.N."/>
        </authorList>
    </citation>
    <scope>NUCLEOTIDE SEQUENCE [LARGE SCALE GENOMIC DNA]</scope>
    <source>
        <strain evidence="3 4">DSM 23048</strain>
    </source>
</reference>
<evidence type="ECO:0000256" key="1">
    <source>
        <dbReference type="ARBA" id="ARBA00008791"/>
    </source>
</evidence>
<dbReference type="Gene3D" id="3.40.50.620">
    <property type="entry name" value="HUPs"/>
    <property type="match status" value="2"/>
</dbReference>
<organism evidence="3 4">
    <name type="scientific">Myroides marinus</name>
    <dbReference type="NCBI Taxonomy" id="703342"/>
    <lineage>
        <taxon>Bacteria</taxon>
        <taxon>Pseudomonadati</taxon>
        <taxon>Bacteroidota</taxon>
        <taxon>Flavobacteriia</taxon>
        <taxon>Flavobacteriales</taxon>
        <taxon>Flavobacteriaceae</taxon>
        <taxon>Myroides</taxon>
    </lineage>
</organism>
<gene>
    <name evidence="3" type="ORF">SAMN04488018_102245</name>
</gene>